<accession>A0A7J9RP09</accession>
<evidence type="ECO:0000313" key="2">
    <source>
        <dbReference type="Proteomes" id="UP000582213"/>
    </source>
</evidence>
<dbReference type="OrthoDB" id="132045at2157"/>
<dbReference type="EMBL" id="JACHFY010000001">
    <property type="protein sequence ID" value="MBB5252623.1"/>
    <property type="molecule type" value="Genomic_DNA"/>
</dbReference>
<evidence type="ECO:0000313" key="1">
    <source>
        <dbReference type="EMBL" id="MBB5252623.1"/>
    </source>
</evidence>
<dbReference type="RefSeq" id="WP_156014489.1">
    <property type="nucleotide sequence ID" value="NZ_CP045484.1"/>
</dbReference>
<dbReference type="AlphaFoldDB" id="A0A7J9RP09"/>
<sequence length="54" mass="6239">MANRDKMERNYISLADLFDQIAIGEAQKLRDPMSNDIKEAMLMTMGNQKSLFMI</sequence>
<gene>
    <name evidence="1" type="ORF">HNQ62_000341</name>
</gene>
<dbReference type="Proteomes" id="UP000582213">
    <property type="component" value="Unassembled WGS sequence"/>
</dbReference>
<proteinExistence type="predicted"/>
<organism evidence="1 2">
    <name type="scientific">Sulfurisphaera ohwakuensis</name>
    <dbReference type="NCBI Taxonomy" id="69656"/>
    <lineage>
        <taxon>Archaea</taxon>
        <taxon>Thermoproteota</taxon>
        <taxon>Thermoprotei</taxon>
        <taxon>Sulfolobales</taxon>
        <taxon>Sulfolobaceae</taxon>
        <taxon>Sulfurisphaera</taxon>
    </lineage>
</organism>
<protein>
    <submittedName>
        <fullName evidence="1">Uncharacterized protein</fullName>
    </submittedName>
</protein>
<name>A0A7J9RP09_SULOH</name>
<reference evidence="1 2" key="1">
    <citation type="submission" date="2020-08" db="EMBL/GenBank/DDBJ databases">
        <title>Genomic Encyclopedia of Type Strains, Phase IV (KMG-IV): sequencing the most valuable type-strain genomes for metagenomic binning, comparative biology and taxonomic classification.</title>
        <authorList>
            <person name="Goeker M."/>
        </authorList>
    </citation>
    <scope>NUCLEOTIDE SEQUENCE [LARGE SCALE GENOMIC DNA]</scope>
    <source>
        <strain evidence="1 2">DSM 12421</strain>
    </source>
</reference>
<dbReference type="GeneID" id="42800967"/>
<comment type="caution">
    <text evidence="1">The sequence shown here is derived from an EMBL/GenBank/DDBJ whole genome shotgun (WGS) entry which is preliminary data.</text>
</comment>